<dbReference type="InterPro" id="IPR034151">
    <property type="entry name" value="TOPRIM_DnaG_bac"/>
</dbReference>
<keyword evidence="10 12" id="KW-0238">DNA-binding</keyword>
<evidence type="ECO:0000259" key="15">
    <source>
        <dbReference type="PROSITE" id="PS50880"/>
    </source>
</evidence>
<evidence type="ECO:0000313" key="16">
    <source>
        <dbReference type="EMBL" id="GGJ09228.1"/>
    </source>
</evidence>
<dbReference type="NCBIfam" id="TIGR01391">
    <property type="entry name" value="dnaG"/>
    <property type="match status" value="1"/>
</dbReference>
<evidence type="ECO:0000256" key="6">
    <source>
        <dbReference type="ARBA" id="ARBA00022723"/>
    </source>
</evidence>
<dbReference type="SUPFAM" id="SSF57783">
    <property type="entry name" value="Zinc beta-ribbon"/>
    <property type="match status" value="1"/>
</dbReference>
<evidence type="ECO:0000256" key="9">
    <source>
        <dbReference type="ARBA" id="ARBA00022842"/>
    </source>
</evidence>
<dbReference type="GO" id="GO:0006269">
    <property type="term" value="P:DNA replication, synthesis of primer"/>
    <property type="evidence" value="ECO:0007669"/>
    <property type="project" value="UniProtKB-UniRule"/>
</dbReference>
<dbReference type="Pfam" id="PF10410">
    <property type="entry name" value="DnaB_bind"/>
    <property type="match status" value="1"/>
</dbReference>
<dbReference type="Gene3D" id="3.90.980.10">
    <property type="entry name" value="DNA primase, catalytic core, N-terminal domain"/>
    <property type="match status" value="1"/>
</dbReference>
<dbReference type="GO" id="GO:0003677">
    <property type="term" value="F:DNA binding"/>
    <property type="evidence" value="ECO:0007669"/>
    <property type="project" value="UniProtKB-KW"/>
</dbReference>
<reference evidence="16" key="1">
    <citation type="journal article" date="2014" name="Int. J. Syst. Evol. Microbiol.">
        <title>Complete genome sequence of Corynebacterium casei LMG S-19264T (=DSM 44701T), isolated from a smear-ripened cheese.</title>
        <authorList>
            <consortium name="US DOE Joint Genome Institute (JGI-PGF)"/>
            <person name="Walter F."/>
            <person name="Albersmeier A."/>
            <person name="Kalinowski J."/>
            <person name="Ruckert C."/>
        </authorList>
    </citation>
    <scope>NUCLEOTIDE SEQUENCE</scope>
    <source>
        <strain evidence="16">JCM 18487</strain>
    </source>
</reference>
<dbReference type="GO" id="GO:0008270">
    <property type="term" value="F:zinc ion binding"/>
    <property type="evidence" value="ECO:0007669"/>
    <property type="project" value="UniProtKB-UniRule"/>
</dbReference>
<dbReference type="Pfam" id="PF01807">
    <property type="entry name" value="Zn_ribbon_DnaG"/>
    <property type="match status" value="1"/>
</dbReference>
<dbReference type="Gene3D" id="3.90.580.10">
    <property type="entry name" value="Zinc finger, CHC2-type domain"/>
    <property type="match status" value="1"/>
</dbReference>
<gene>
    <name evidence="12 16" type="primary">dnaG</name>
    <name evidence="16" type="ORF">GCM10010885_17870</name>
</gene>
<evidence type="ECO:0000256" key="14">
    <source>
        <dbReference type="PIRSR" id="PIRSR002811-1"/>
    </source>
</evidence>
<comment type="similarity">
    <text evidence="12 13">Belongs to the DnaG primase family.</text>
</comment>
<dbReference type="InterPro" id="IPR050219">
    <property type="entry name" value="DnaG_primase"/>
</dbReference>
<keyword evidence="6 12" id="KW-0479">Metal-binding</keyword>
<evidence type="ECO:0000256" key="10">
    <source>
        <dbReference type="ARBA" id="ARBA00023125"/>
    </source>
</evidence>
<keyword evidence="2 12" id="KW-0639">Primosome</keyword>
<dbReference type="EC" id="2.7.7.101" evidence="12"/>
<dbReference type="SMART" id="SM00400">
    <property type="entry name" value="ZnF_CHCC"/>
    <property type="match status" value="1"/>
</dbReference>
<dbReference type="PROSITE" id="PS50880">
    <property type="entry name" value="TOPRIM"/>
    <property type="match status" value="1"/>
</dbReference>
<keyword evidence="1 12" id="KW-0240">DNA-directed RNA polymerase</keyword>
<dbReference type="SUPFAM" id="SSF56731">
    <property type="entry name" value="DNA primase core"/>
    <property type="match status" value="1"/>
</dbReference>
<evidence type="ECO:0000256" key="12">
    <source>
        <dbReference type="HAMAP-Rule" id="MF_00974"/>
    </source>
</evidence>
<evidence type="ECO:0000256" key="1">
    <source>
        <dbReference type="ARBA" id="ARBA00022478"/>
    </source>
</evidence>
<dbReference type="PANTHER" id="PTHR30313:SF2">
    <property type="entry name" value="DNA PRIMASE"/>
    <property type="match status" value="1"/>
</dbReference>
<dbReference type="InterPro" id="IPR002694">
    <property type="entry name" value="Znf_CHC2"/>
</dbReference>
<comment type="cofactor">
    <cofactor evidence="12 13 14">
        <name>Zn(2+)</name>
        <dbReference type="ChEBI" id="CHEBI:29105"/>
    </cofactor>
    <text evidence="12 13 14">Binds 1 zinc ion per monomer.</text>
</comment>
<dbReference type="GO" id="GO:0005737">
    <property type="term" value="C:cytoplasm"/>
    <property type="evidence" value="ECO:0007669"/>
    <property type="project" value="TreeGrafter"/>
</dbReference>
<reference evidence="16" key="2">
    <citation type="submission" date="2020-09" db="EMBL/GenBank/DDBJ databases">
        <authorList>
            <person name="Sun Q."/>
            <person name="Ohkuma M."/>
        </authorList>
    </citation>
    <scope>NUCLEOTIDE SEQUENCE</scope>
    <source>
        <strain evidence="16">JCM 18487</strain>
    </source>
</reference>
<dbReference type="FunFam" id="3.90.580.10:FF:000001">
    <property type="entry name" value="DNA primase"/>
    <property type="match status" value="1"/>
</dbReference>
<dbReference type="InterPro" id="IPR037068">
    <property type="entry name" value="DNA_primase_core_N_sf"/>
</dbReference>
<dbReference type="InterPro" id="IPR006295">
    <property type="entry name" value="DNA_primase_DnaG"/>
</dbReference>
<name>A0A917KDF6_9BACL</name>
<sequence>MRSIPDTLVDEIRSRVDIVDVISEYVPLRRSGRSYVGLCPFHNERTPSFSVSPERQVYHCFGCGASGTVIRFLMDIEGIGFPEAVARLAERAGIELPGALQRTHSSGTSSRIEKMREAHELATKLYSYILMNTTAGVQALTYLEGRGLTRQTMAEFRLGYAPDAERAVVGWLERRGFDPALLVESGIAVAVGNRVVDRFRGRIVIPIEDARGRVIGFAGRALAPDGKPKYLNSPETPLFHKGRVLFNLNRARKAMRETGTAVLLEGYMDVLAAWQAGVRNVIAAMGTGFTEEQALTVARMANRLIIAYDGDEAGLGAAERCIETAEKAGLTPRVLWIPSGMDPDDWLRGGGQTAFRHLVQSGALTPVQFFVRRLRERFDLGQTAERMEYVRKVLALLAARASPVEAEAQIKELAAEVQVPVDVLREEWRALAHRTARRAQGPSGPAVQGRRPLVAKLKKGYIEAGDQILQWMLTDPDVCRTLEAEGVDELATPEQTALLARLYWYWSQRPDGSAADFLDRLEDAALRSLASSLMVREAKPFDTALLAAYLQTIRRHLLHRRYKDTLAKWKAAQLRRDADAISTYQSELAELRRQLLQWRLPPSAQAADAKEAGRT</sequence>
<dbReference type="InterPro" id="IPR036977">
    <property type="entry name" value="DNA_primase_Znf_CHC2"/>
</dbReference>
<dbReference type="Gene3D" id="3.40.1360.10">
    <property type="match status" value="1"/>
</dbReference>
<keyword evidence="9" id="KW-0460">Magnesium</keyword>
<proteinExistence type="inferred from homology"/>
<keyword evidence="8 12" id="KW-0862">Zinc</keyword>
<dbReference type="HAMAP" id="MF_00974">
    <property type="entry name" value="DNA_primase_DnaG"/>
    <property type="match status" value="1"/>
</dbReference>
<dbReference type="CDD" id="cd03364">
    <property type="entry name" value="TOPRIM_DnaG_primases"/>
    <property type="match status" value="1"/>
</dbReference>
<dbReference type="PANTHER" id="PTHR30313">
    <property type="entry name" value="DNA PRIMASE"/>
    <property type="match status" value="1"/>
</dbReference>
<dbReference type="InterPro" id="IPR019475">
    <property type="entry name" value="DNA_primase_DnaB-bd"/>
</dbReference>
<organism evidence="16 17">
    <name type="scientific">Alicyclobacillus cellulosilyticus</name>
    <dbReference type="NCBI Taxonomy" id="1003997"/>
    <lineage>
        <taxon>Bacteria</taxon>
        <taxon>Bacillati</taxon>
        <taxon>Bacillota</taxon>
        <taxon>Bacilli</taxon>
        <taxon>Bacillales</taxon>
        <taxon>Alicyclobacillaceae</taxon>
        <taxon>Alicyclobacillus</taxon>
    </lineage>
</organism>
<comment type="caution">
    <text evidence="16">The sequence shown here is derived from an EMBL/GenBank/DDBJ whole genome shotgun (WGS) entry which is preliminary data.</text>
</comment>
<dbReference type="InterPro" id="IPR030846">
    <property type="entry name" value="DnaG_bac"/>
</dbReference>
<dbReference type="Pfam" id="PF08275">
    <property type="entry name" value="DNAG_N"/>
    <property type="match status" value="1"/>
</dbReference>
<comment type="domain">
    <text evidence="12">Contains an N-terminal zinc-binding domain, a central core domain that contains the primase activity, and a C-terminal DnaB-binding domain.</text>
</comment>
<evidence type="ECO:0000256" key="8">
    <source>
        <dbReference type="ARBA" id="ARBA00022833"/>
    </source>
</evidence>
<evidence type="ECO:0000256" key="7">
    <source>
        <dbReference type="ARBA" id="ARBA00022771"/>
    </source>
</evidence>
<dbReference type="InterPro" id="IPR006171">
    <property type="entry name" value="TOPRIM_dom"/>
</dbReference>
<dbReference type="Proteomes" id="UP000637695">
    <property type="component" value="Unassembled WGS sequence"/>
</dbReference>
<dbReference type="SMART" id="SM00493">
    <property type="entry name" value="TOPRIM"/>
    <property type="match status" value="1"/>
</dbReference>
<dbReference type="Gene3D" id="1.10.860.10">
    <property type="entry name" value="DNAb Helicase, Chain A"/>
    <property type="match status" value="1"/>
</dbReference>
<feature type="domain" description="Toprim" evidence="15">
    <location>
        <begin position="259"/>
        <end position="340"/>
    </location>
</feature>
<accession>A0A917KDF6</accession>
<keyword evidence="5 12" id="KW-0235">DNA replication</keyword>
<comment type="function">
    <text evidence="12 13">RNA polymerase that catalyzes the synthesis of short RNA molecules used as primers for DNA polymerase during DNA replication.</text>
</comment>
<keyword evidence="7 12" id="KW-0863">Zinc-finger</keyword>
<dbReference type="InterPro" id="IPR016136">
    <property type="entry name" value="DNA_helicase_N/primase_C"/>
</dbReference>
<dbReference type="EMBL" id="BMOY01000028">
    <property type="protein sequence ID" value="GGJ09228.1"/>
    <property type="molecule type" value="Genomic_DNA"/>
</dbReference>
<dbReference type="RefSeq" id="WP_188882540.1">
    <property type="nucleotide sequence ID" value="NZ_BMOY01000028.1"/>
</dbReference>
<comment type="catalytic activity">
    <reaction evidence="12">
        <text>ssDNA + n NTP = ssDNA/pppN(pN)n-1 hybrid + (n-1) diphosphate.</text>
        <dbReference type="EC" id="2.7.7.101"/>
    </reaction>
</comment>
<evidence type="ECO:0000256" key="13">
    <source>
        <dbReference type="PIRNR" id="PIRNR002811"/>
    </source>
</evidence>
<protein>
    <recommendedName>
        <fullName evidence="12 13">DNA primase</fullName>
        <ecNumber evidence="12">2.7.7.101</ecNumber>
    </recommendedName>
</protein>
<dbReference type="Pfam" id="PF13155">
    <property type="entry name" value="Toprim_2"/>
    <property type="match status" value="1"/>
</dbReference>
<keyword evidence="3 12" id="KW-0808">Transferase</keyword>
<dbReference type="GO" id="GO:0000428">
    <property type="term" value="C:DNA-directed RNA polymerase complex"/>
    <property type="evidence" value="ECO:0007669"/>
    <property type="project" value="UniProtKB-KW"/>
</dbReference>
<evidence type="ECO:0000313" key="17">
    <source>
        <dbReference type="Proteomes" id="UP000637695"/>
    </source>
</evidence>
<dbReference type="PIRSF" id="PIRSF002811">
    <property type="entry name" value="DnaG"/>
    <property type="match status" value="1"/>
</dbReference>
<dbReference type="GO" id="GO:0003899">
    <property type="term" value="F:DNA-directed RNA polymerase activity"/>
    <property type="evidence" value="ECO:0007669"/>
    <property type="project" value="UniProtKB-UniRule"/>
</dbReference>
<evidence type="ECO:0000256" key="2">
    <source>
        <dbReference type="ARBA" id="ARBA00022515"/>
    </source>
</evidence>
<evidence type="ECO:0000256" key="5">
    <source>
        <dbReference type="ARBA" id="ARBA00022705"/>
    </source>
</evidence>
<keyword evidence="17" id="KW-1185">Reference proteome</keyword>
<evidence type="ECO:0000256" key="3">
    <source>
        <dbReference type="ARBA" id="ARBA00022679"/>
    </source>
</evidence>
<keyword evidence="11 12" id="KW-0804">Transcription</keyword>
<dbReference type="AlphaFoldDB" id="A0A917KDF6"/>
<evidence type="ECO:0000256" key="4">
    <source>
        <dbReference type="ARBA" id="ARBA00022695"/>
    </source>
</evidence>
<dbReference type="InterPro" id="IPR013264">
    <property type="entry name" value="DNAG_N"/>
</dbReference>
<keyword evidence="4 12" id="KW-0548">Nucleotidyltransferase</keyword>
<evidence type="ECO:0000256" key="11">
    <source>
        <dbReference type="ARBA" id="ARBA00023163"/>
    </source>
</evidence>
<dbReference type="GO" id="GO:1990077">
    <property type="term" value="C:primosome complex"/>
    <property type="evidence" value="ECO:0007669"/>
    <property type="project" value="UniProtKB-KW"/>
</dbReference>
<feature type="zinc finger region" description="CHC2-type" evidence="12 14">
    <location>
        <begin position="39"/>
        <end position="63"/>
    </location>
</feature>
<comment type="subunit">
    <text evidence="12">Monomer. Interacts with DnaB.</text>
</comment>